<keyword evidence="3" id="KW-1185">Reference proteome</keyword>
<dbReference type="Gene3D" id="1.20.1530.20">
    <property type="match status" value="1"/>
</dbReference>
<dbReference type="Pfam" id="PF05684">
    <property type="entry name" value="DUF819"/>
    <property type="match status" value="1"/>
</dbReference>
<keyword evidence="1" id="KW-1133">Transmembrane helix</keyword>
<name>A0A8A0RKD9_9FIRM</name>
<dbReference type="PANTHER" id="PTHR34289">
    <property type="entry name" value="PROTEIN, PUTATIVE (DUF819)-RELATED"/>
    <property type="match status" value="1"/>
</dbReference>
<dbReference type="InterPro" id="IPR008537">
    <property type="entry name" value="DUF819"/>
</dbReference>
<evidence type="ECO:0000313" key="2">
    <source>
        <dbReference type="EMBL" id="QSQ07999.1"/>
    </source>
</evidence>
<evidence type="ECO:0000313" key="3">
    <source>
        <dbReference type="Proteomes" id="UP000662904"/>
    </source>
</evidence>
<keyword evidence="1" id="KW-0472">Membrane</keyword>
<evidence type="ECO:0008006" key="4">
    <source>
        <dbReference type="Google" id="ProtNLM"/>
    </source>
</evidence>
<keyword evidence="1" id="KW-0812">Transmembrane</keyword>
<dbReference type="KEGG" id="kme:H0A61_00318"/>
<feature type="transmembrane region" description="Helical" evidence="1">
    <location>
        <begin position="20"/>
        <end position="38"/>
    </location>
</feature>
<proteinExistence type="predicted"/>
<dbReference type="AlphaFoldDB" id="A0A8A0RKD9"/>
<dbReference type="PANTHER" id="PTHR34289:SF8">
    <property type="entry name" value="DUF819 DOMAIN-CONTAINING PROTEIN"/>
    <property type="match status" value="1"/>
</dbReference>
<gene>
    <name evidence="2" type="ORF">H0A61_00318</name>
</gene>
<dbReference type="Proteomes" id="UP000662904">
    <property type="component" value="Chromosome"/>
</dbReference>
<organism evidence="2 3">
    <name type="scientific">Koleobacter methoxysyntrophicus</name>
    <dbReference type="NCBI Taxonomy" id="2751313"/>
    <lineage>
        <taxon>Bacteria</taxon>
        <taxon>Bacillati</taxon>
        <taxon>Bacillota</taxon>
        <taxon>Clostridia</taxon>
        <taxon>Koleobacterales</taxon>
        <taxon>Koleobacteraceae</taxon>
        <taxon>Koleobacter</taxon>
    </lineage>
</organism>
<feature type="transmembrane region" description="Helical" evidence="1">
    <location>
        <begin position="104"/>
        <end position="125"/>
    </location>
</feature>
<dbReference type="InterPro" id="IPR038770">
    <property type="entry name" value="Na+/solute_symporter_sf"/>
</dbReference>
<accession>A0A8A0RKD9</accession>
<evidence type="ECO:0000256" key="1">
    <source>
        <dbReference type="SAM" id="Phobius"/>
    </source>
</evidence>
<reference evidence="2" key="1">
    <citation type="submission" date="2020-07" db="EMBL/GenBank/DDBJ databases">
        <title>Koleobacter methoxysyntrophicus gen. nov., sp. nov., a novel anaerobic bacterium isolated from deep subsurface oil field and proposal of Koleobacterales ord. nov. in the phylum Firmicutes.</title>
        <authorList>
            <person name="Sakamoto S."/>
            <person name="Tamaki H."/>
        </authorList>
    </citation>
    <scope>NUCLEOTIDE SEQUENCE</scope>
    <source>
        <strain evidence="2">NRmbB1</strain>
    </source>
</reference>
<protein>
    <recommendedName>
        <fullName evidence="4">DUF819 family protein</fullName>
    </recommendedName>
</protein>
<sequence>MGFPKFFNGIKGSEELGTFLIYLFFVVIGVPASIELIIKRSPLLLVFCIIMVVVNLLVTLILGKLFKFHLEELLVASNANIGGPTTAAAMAIAKGWNELVLPSVLIGVWGYVIGNYFGILVGNLLM</sequence>
<feature type="transmembrane region" description="Helical" evidence="1">
    <location>
        <begin position="43"/>
        <end position="63"/>
    </location>
</feature>
<dbReference type="EMBL" id="CP059066">
    <property type="protein sequence ID" value="QSQ07999.1"/>
    <property type="molecule type" value="Genomic_DNA"/>
</dbReference>